<dbReference type="GO" id="GO:0006281">
    <property type="term" value="P:DNA repair"/>
    <property type="evidence" value="ECO:0007669"/>
    <property type="project" value="TreeGrafter"/>
</dbReference>
<evidence type="ECO:0000313" key="1">
    <source>
        <dbReference type="EMBL" id="KND59192.1"/>
    </source>
</evidence>
<dbReference type="Proteomes" id="UP000036959">
    <property type="component" value="Unassembled WGS sequence"/>
</dbReference>
<dbReference type="EMBL" id="LFJJ01000152">
    <property type="protein sequence ID" value="KND59192.1"/>
    <property type="molecule type" value="Genomic_DNA"/>
</dbReference>
<reference evidence="2" key="1">
    <citation type="submission" date="2015-06" db="EMBL/GenBank/DDBJ databases">
        <title>Comparative genomics of Burkholderia leaf nodule symbionts.</title>
        <authorList>
            <person name="Carlier A."/>
            <person name="Eberl L."/>
            <person name="Pinto-Carbo M."/>
        </authorList>
    </citation>
    <scope>NUCLEOTIDE SEQUENCE [LARGE SCALE GENOMIC DNA]</scope>
    <source>
        <strain evidence="2">UZHbot4</strain>
    </source>
</reference>
<dbReference type="GO" id="GO:0005829">
    <property type="term" value="C:cytosol"/>
    <property type="evidence" value="ECO:0007669"/>
    <property type="project" value="TreeGrafter"/>
</dbReference>
<sequence length="220" mass="23577">MISAAIFDIDGTLIDSVDLHALAWHEAFAHFGHDVTIEQARSQIGKGGDNLLPAYLSEAQIRDHGKALEAWRGEHFKKHYLSMIRPFSAVPELIQKLRDNDVKIAIGSSAKKDELAVYLDIAGIADLVDVTVSSEDVDQSKPAPDVFEVALEKLGVEPATAMVIGDSPYDAQAARKTGLRTIGLLTGAFPERSLLEAGCIAVYPGPAALYACLARSPLAA</sequence>
<dbReference type="OrthoDB" id="5293434at2"/>
<dbReference type="Gene3D" id="1.10.150.240">
    <property type="entry name" value="Putative phosphatase, domain 2"/>
    <property type="match status" value="1"/>
</dbReference>
<dbReference type="InterPro" id="IPR050155">
    <property type="entry name" value="HAD-like_hydrolase_sf"/>
</dbReference>
<dbReference type="Gene3D" id="3.40.50.1000">
    <property type="entry name" value="HAD superfamily/HAD-like"/>
    <property type="match status" value="1"/>
</dbReference>
<dbReference type="InterPro" id="IPR023198">
    <property type="entry name" value="PGP-like_dom2"/>
</dbReference>
<dbReference type="SUPFAM" id="SSF56784">
    <property type="entry name" value="HAD-like"/>
    <property type="match status" value="1"/>
</dbReference>
<dbReference type="SFLD" id="SFLDG01135">
    <property type="entry name" value="C1.5.6:_HAD__Beta-PGM__Phospha"/>
    <property type="match status" value="1"/>
</dbReference>
<dbReference type="PANTHER" id="PTHR43434:SF16">
    <property type="entry name" value="BLL8046 PROTEIN"/>
    <property type="match status" value="1"/>
</dbReference>
<dbReference type="NCBIfam" id="TIGR01549">
    <property type="entry name" value="HAD-SF-IA-v1"/>
    <property type="match status" value="1"/>
</dbReference>
<evidence type="ECO:0000313" key="2">
    <source>
        <dbReference type="Proteomes" id="UP000036959"/>
    </source>
</evidence>
<dbReference type="InterPro" id="IPR023214">
    <property type="entry name" value="HAD_sf"/>
</dbReference>
<organism evidence="1 2">
    <name type="scientific">Candidatus Burkholderia verschuerenii</name>
    <dbReference type="NCBI Taxonomy" id="242163"/>
    <lineage>
        <taxon>Bacteria</taxon>
        <taxon>Pseudomonadati</taxon>
        <taxon>Pseudomonadota</taxon>
        <taxon>Betaproteobacteria</taxon>
        <taxon>Burkholderiales</taxon>
        <taxon>Burkholderiaceae</taxon>
        <taxon>Burkholderia</taxon>
    </lineage>
</organism>
<dbReference type="AlphaFoldDB" id="A0A0L0M961"/>
<dbReference type="SFLD" id="SFLDG01129">
    <property type="entry name" value="C1.5:_HAD__Beta-PGM__Phosphata"/>
    <property type="match status" value="1"/>
</dbReference>
<name>A0A0L0M961_9BURK</name>
<comment type="caution">
    <text evidence="1">The sequence shown here is derived from an EMBL/GenBank/DDBJ whole genome shotgun (WGS) entry which is preliminary data.</text>
</comment>
<dbReference type="InterPro" id="IPR006439">
    <property type="entry name" value="HAD-SF_hydro_IA"/>
</dbReference>
<dbReference type="Pfam" id="PF13419">
    <property type="entry name" value="HAD_2"/>
    <property type="match status" value="1"/>
</dbReference>
<dbReference type="InterPro" id="IPR041492">
    <property type="entry name" value="HAD_2"/>
</dbReference>
<dbReference type="RefSeq" id="WP_157056158.1">
    <property type="nucleotide sequence ID" value="NZ_LFJJ01000152.1"/>
</dbReference>
<protein>
    <submittedName>
        <fullName evidence="1">Putative phosphatase</fullName>
    </submittedName>
</protein>
<dbReference type="GO" id="GO:0008967">
    <property type="term" value="F:phosphoglycolate phosphatase activity"/>
    <property type="evidence" value="ECO:0007669"/>
    <property type="project" value="TreeGrafter"/>
</dbReference>
<dbReference type="PATRIC" id="fig|242163.4.peg.1601"/>
<gene>
    <name evidence="1" type="ORF">BVER_01116c</name>
</gene>
<dbReference type="NCBIfam" id="TIGR01509">
    <property type="entry name" value="HAD-SF-IA-v3"/>
    <property type="match status" value="1"/>
</dbReference>
<dbReference type="SFLD" id="SFLDS00003">
    <property type="entry name" value="Haloacid_Dehalogenase"/>
    <property type="match status" value="1"/>
</dbReference>
<accession>A0A0L0M961</accession>
<dbReference type="PANTHER" id="PTHR43434">
    <property type="entry name" value="PHOSPHOGLYCOLATE PHOSPHATASE"/>
    <property type="match status" value="1"/>
</dbReference>
<keyword evidence="2" id="KW-1185">Reference proteome</keyword>
<dbReference type="InterPro" id="IPR036412">
    <property type="entry name" value="HAD-like_sf"/>
</dbReference>
<dbReference type="PRINTS" id="PR00413">
    <property type="entry name" value="HADHALOGNASE"/>
</dbReference>
<proteinExistence type="predicted"/>